<evidence type="ECO:0000256" key="5">
    <source>
        <dbReference type="ARBA" id="ARBA00023163"/>
    </source>
</evidence>
<reference evidence="8 9" key="1">
    <citation type="submission" date="2019-02" db="EMBL/GenBank/DDBJ databases">
        <title>Prokaryotic population dynamics and viral predation in marine succession experiment using metagenomics: the confinement effect.</title>
        <authorList>
            <person name="Haro-Moreno J.M."/>
            <person name="Rodriguez-Valera F."/>
            <person name="Lopez-Perez M."/>
        </authorList>
    </citation>
    <scope>NUCLEOTIDE SEQUENCE [LARGE SCALE GENOMIC DNA]</scope>
    <source>
        <strain evidence="8">MED-G158</strain>
    </source>
</reference>
<evidence type="ECO:0000259" key="7">
    <source>
        <dbReference type="PROSITE" id="PS50110"/>
    </source>
</evidence>
<dbReference type="SMART" id="SM00448">
    <property type="entry name" value="REC"/>
    <property type="match status" value="1"/>
</dbReference>
<dbReference type="CDD" id="cd17563">
    <property type="entry name" value="REC_RegA-like"/>
    <property type="match status" value="1"/>
</dbReference>
<feature type="modified residue" description="4-aspartylphosphate" evidence="6">
    <location>
        <position position="58"/>
    </location>
</feature>
<dbReference type="PRINTS" id="PR01590">
    <property type="entry name" value="HTHFIS"/>
</dbReference>
<dbReference type="InterPro" id="IPR011006">
    <property type="entry name" value="CheY-like_superfamily"/>
</dbReference>
<dbReference type="Gene3D" id="3.40.50.2300">
    <property type="match status" value="1"/>
</dbReference>
<proteinExistence type="predicted"/>
<dbReference type="Pfam" id="PF02954">
    <property type="entry name" value="HTH_8"/>
    <property type="match status" value="1"/>
</dbReference>
<evidence type="ECO:0000256" key="1">
    <source>
        <dbReference type="ARBA" id="ARBA00022553"/>
    </source>
</evidence>
<dbReference type="Proteomes" id="UP000320404">
    <property type="component" value="Unassembled WGS sequence"/>
</dbReference>
<evidence type="ECO:0000313" key="9">
    <source>
        <dbReference type="Proteomes" id="UP000320404"/>
    </source>
</evidence>
<keyword evidence="3" id="KW-0805">Transcription regulation</keyword>
<gene>
    <name evidence="8" type="ORF">EVA69_04590</name>
</gene>
<evidence type="ECO:0000256" key="4">
    <source>
        <dbReference type="ARBA" id="ARBA00023125"/>
    </source>
</evidence>
<keyword evidence="2" id="KW-0902">Two-component regulatory system</keyword>
<accession>A0A520RYH1</accession>
<keyword evidence="4" id="KW-0238">DNA-binding</keyword>
<dbReference type="Gene3D" id="1.10.10.60">
    <property type="entry name" value="Homeodomain-like"/>
    <property type="match status" value="1"/>
</dbReference>
<keyword evidence="5" id="KW-0804">Transcription</keyword>
<dbReference type="SUPFAM" id="SSF52172">
    <property type="entry name" value="CheY-like"/>
    <property type="match status" value="1"/>
</dbReference>
<dbReference type="InterPro" id="IPR002197">
    <property type="entry name" value="HTH_Fis"/>
</dbReference>
<dbReference type="GO" id="GO:0005829">
    <property type="term" value="C:cytosol"/>
    <property type="evidence" value="ECO:0007669"/>
    <property type="project" value="TreeGrafter"/>
</dbReference>
<evidence type="ECO:0000256" key="2">
    <source>
        <dbReference type="ARBA" id="ARBA00023012"/>
    </source>
</evidence>
<dbReference type="GO" id="GO:0032993">
    <property type="term" value="C:protein-DNA complex"/>
    <property type="evidence" value="ECO:0007669"/>
    <property type="project" value="TreeGrafter"/>
</dbReference>
<evidence type="ECO:0000256" key="3">
    <source>
        <dbReference type="ARBA" id="ARBA00023015"/>
    </source>
</evidence>
<comment type="caution">
    <text evidence="8">The sequence shown here is derived from an EMBL/GenBank/DDBJ whole genome shotgun (WGS) entry which is preliminary data.</text>
</comment>
<dbReference type="Pfam" id="PF00072">
    <property type="entry name" value="Response_reg"/>
    <property type="match status" value="1"/>
</dbReference>
<feature type="domain" description="Response regulatory" evidence="7">
    <location>
        <begin position="9"/>
        <end position="123"/>
    </location>
</feature>
<dbReference type="PANTHER" id="PTHR48111:SF1">
    <property type="entry name" value="TWO-COMPONENT RESPONSE REGULATOR ORR33"/>
    <property type="match status" value="1"/>
</dbReference>
<dbReference type="AlphaFoldDB" id="A0A520RYH1"/>
<dbReference type="InterPro" id="IPR001789">
    <property type="entry name" value="Sig_transdc_resp-reg_receiver"/>
</dbReference>
<protein>
    <submittedName>
        <fullName evidence="8">Response regulator</fullName>
    </submittedName>
</protein>
<evidence type="ECO:0000256" key="6">
    <source>
        <dbReference type="PROSITE-ProRule" id="PRU00169"/>
    </source>
</evidence>
<dbReference type="PROSITE" id="PS50110">
    <property type="entry name" value="RESPONSE_REGULATORY"/>
    <property type="match status" value="1"/>
</dbReference>
<dbReference type="GO" id="GO:0000156">
    <property type="term" value="F:phosphorelay response regulator activity"/>
    <property type="evidence" value="ECO:0007669"/>
    <property type="project" value="TreeGrafter"/>
</dbReference>
<dbReference type="EMBL" id="SHAH01000064">
    <property type="protein sequence ID" value="RZO75235.1"/>
    <property type="molecule type" value="Genomic_DNA"/>
</dbReference>
<dbReference type="PANTHER" id="PTHR48111">
    <property type="entry name" value="REGULATOR OF RPOS"/>
    <property type="match status" value="1"/>
</dbReference>
<organism evidence="8 9">
    <name type="scientific">OM182 bacterium</name>
    <dbReference type="NCBI Taxonomy" id="2510334"/>
    <lineage>
        <taxon>Bacteria</taxon>
        <taxon>Pseudomonadati</taxon>
        <taxon>Pseudomonadota</taxon>
        <taxon>Gammaproteobacteria</taxon>
        <taxon>OMG group</taxon>
        <taxon>OM182 clade</taxon>
    </lineage>
</organism>
<sequence length="185" mass="20635">MSDADQQARLLLVEDDEVFAGVVARALSQRSYDVAHAVDTPYAQQLINSRTFNLAILDLNLGGETSLELIKPLKTRNPSIRILILTGYASIATAVEAIKLGADNYLAKPADTEEILTALLGSRELGEFSKANVSRMEPMSVRRLEWEHIQKVLKENDGNISATARQLKMHRRTLQRKLQKKPVAR</sequence>
<dbReference type="InterPro" id="IPR039420">
    <property type="entry name" value="WalR-like"/>
</dbReference>
<dbReference type="GO" id="GO:0000976">
    <property type="term" value="F:transcription cis-regulatory region binding"/>
    <property type="evidence" value="ECO:0007669"/>
    <property type="project" value="TreeGrafter"/>
</dbReference>
<evidence type="ECO:0000313" key="8">
    <source>
        <dbReference type="EMBL" id="RZO75235.1"/>
    </source>
</evidence>
<dbReference type="InterPro" id="IPR009057">
    <property type="entry name" value="Homeodomain-like_sf"/>
</dbReference>
<keyword evidence="1 6" id="KW-0597">Phosphoprotein</keyword>
<name>A0A520RYH1_9GAMM</name>
<dbReference type="SUPFAM" id="SSF46689">
    <property type="entry name" value="Homeodomain-like"/>
    <property type="match status" value="1"/>
</dbReference>
<dbReference type="GO" id="GO:0006355">
    <property type="term" value="P:regulation of DNA-templated transcription"/>
    <property type="evidence" value="ECO:0007669"/>
    <property type="project" value="TreeGrafter"/>
</dbReference>